<evidence type="ECO:0000256" key="13">
    <source>
        <dbReference type="SAM" id="MobiDB-lite"/>
    </source>
</evidence>
<dbReference type="InterPro" id="IPR033941">
    <property type="entry name" value="IPMI_cat"/>
</dbReference>
<accession>A0A1Z4V805</accession>
<feature type="binding site" evidence="12">
    <location>
        <position position="407"/>
    </location>
    <ligand>
        <name>[4Fe-4S] cluster</name>
        <dbReference type="ChEBI" id="CHEBI:49883"/>
    </ligand>
</feature>
<comment type="catalytic activity">
    <reaction evidence="1 12">
        <text>(2R,3S)-3-isopropylmalate = (2S)-2-isopropylmalate</text>
        <dbReference type="Rhea" id="RHEA:32287"/>
        <dbReference type="ChEBI" id="CHEBI:1178"/>
        <dbReference type="ChEBI" id="CHEBI:35121"/>
        <dbReference type="EC" id="4.2.1.33"/>
    </reaction>
</comment>
<dbReference type="InterPro" id="IPR004430">
    <property type="entry name" value="3-IsopropMal_deHydase_lsu"/>
</dbReference>
<dbReference type="PRINTS" id="PR00415">
    <property type="entry name" value="ACONITASE"/>
</dbReference>
<keyword evidence="9 12" id="KW-0411">Iron-sulfur</keyword>
<evidence type="ECO:0000313" key="15">
    <source>
        <dbReference type="EMBL" id="BAZ87558.1"/>
    </source>
</evidence>
<comment type="pathway">
    <text evidence="3 12">Amino-acid biosynthesis; L-leucine biosynthesis; L-leucine from 3-methyl-2-oxobutanoate: step 2/4.</text>
</comment>
<evidence type="ECO:0000259" key="14">
    <source>
        <dbReference type="Pfam" id="PF00330"/>
    </source>
</evidence>
<comment type="cofactor">
    <cofactor evidence="12">
        <name>[4Fe-4S] cluster</name>
        <dbReference type="ChEBI" id="CHEBI:49883"/>
    </cofactor>
    <text evidence="12">Binds 1 [4Fe-4S] cluster per subunit.</text>
</comment>
<dbReference type="SUPFAM" id="SSF53732">
    <property type="entry name" value="Aconitase iron-sulfur domain"/>
    <property type="match status" value="1"/>
</dbReference>
<evidence type="ECO:0000256" key="8">
    <source>
        <dbReference type="ARBA" id="ARBA00023004"/>
    </source>
</evidence>
<reference evidence="15 16" key="1">
    <citation type="submission" date="2017-06" db="EMBL/GenBank/DDBJ databases">
        <title>Genome sequencing of cyanobaciteial culture collection at National Institute for Environmental Studies (NIES).</title>
        <authorList>
            <person name="Hirose Y."/>
            <person name="Shimura Y."/>
            <person name="Fujisawa T."/>
            <person name="Nakamura Y."/>
            <person name="Kawachi M."/>
        </authorList>
    </citation>
    <scope>NUCLEOTIDE SEQUENCE [LARGE SCALE GENOMIC DNA]</scope>
    <source>
        <strain evidence="15 16">NIES-806</strain>
    </source>
</reference>
<evidence type="ECO:0000256" key="1">
    <source>
        <dbReference type="ARBA" id="ARBA00000491"/>
    </source>
</evidence>
<evidence type="ECO:0000256" key="5">
    <source>
        <dbReference type="ARBA" id="ARBA00022485"/>
    </source>
</evidence>
<evidence type="ECO:0000256" key="10">
    <source>
        <dbReference type="ARBA" id="ARBA00023239"/>
    </source>
</evidence>
<dbReference type="PANTHER" id="PTHR43822">
    <property type="entry name" value="HOMOACONITASE, MITOCHONDRIAL-RELATED"/>
    <property type="match status" value="1"/>
</dbReference>
<evidence type="ECO:0000313" key="16">
    <source>
        <dbReference type="Proteomes" id="UP000218702"/>
    </source>
</evidence>
<feature type="binding site" evidence="12">
    <location>
        <position position="410"/>
    </location>
    <ligand>
        <name>[4Fe-4S] cluster</name>
        <dbReference type="ChEBI" id="CHEBI:49883"/>
    </ligand>
</feature>
<dbReference type="EMBL" id="AP018316">
    <property type="protein sequence ID" value="BAZ87558.1"/>
    <property type="molecule type" value="Genomic_DNA"/>
</dbReference>
<dbReference type="HAMAP" id="MF_01026">
    <property type="entry name" value="LeuC_type1"/>
    <property type="match status" value="1"/>
</dbReference>
<dbReference type="GO" id="GO:0009098">
    <property type="term" value="P:L-leucine biosynthetic process"/>
    <property type="evidence" value="ECO:0007669"/>
    <property type="project" value="UniProtKB-UniRule"/>
</dbReference>
<comment type="subunit">
    <text evidence="12">Heterodimer of LeuC and LeuD.</text>
</comment>
<dbReference type="GO" id="GO:0051539">
    <property type="term" value="F:4 iron, 4 sulfur cluster binding"/>
    <property type="evidence" value="ECO:0007669"/>
    <property type="project" value="UniProtKB-KW"/>
</dbReference>
<evidence type="ECO:0000256" key="11">
    <source>
        <dbReference type="ARBA" id="ARBA00023304"/>
    </source>
</evidence>
<keyword evidence="6 12" id="KW-0028">Amino-acid biosynthesis</keyword>
<dbReference type="InterPro" id="IPR036008">
    <property type="entry name" value="Aconitase_4Fe-4S_dom"/>
</dbReference>
<comment type="function">
    <text evidence="2 12">Catalyzes the isomerization between 2-isopropylmalate and 3-isopropylmalate, via the formation of 2-isopropylmaleate.</text>
</comment>
<dbReference type="NCBIfam" id="TIGR00170">
    <property type="entry name" value="leuC"/>
    <property type="match status" value="1"/>
</dbReference>
<evidence type="ECO:0000256" key="6">
    <source>
        <dbReference type="ARBA" id="ARBA00022605"/>
    </source>
</evidence>
<comment type="similarity">
    <text evidence="12">Belongs to the aconitase/IPM isomerase family. LeuC type 1 subfamily.</text>
</comment>
<evidence type="ECO:0000256" key="4">
    <source>
        <dbReference type="ARBA" id="ARBA00022430"/>
    </source>
</evidence>
<dbReference type="AlphaFoldDB" id="A0A1Z4V805"/>
<protein>
    <recommendedName>
        <fullName evidence="12">3-isopropylmalate dehydratase large subunit</fullName>
        <ecNumber evidence="12">4.2.1.33</ecNumber>
    </recommendedName>
    <alternativeName>
        <fullName evidence="12">Alpha-IPM isomerase</fullName>
        <shortName evidence="12">IPMI</shortName>
    </alternativeName>
    <alternativeName>
        <fullName evidence="12">Isopropylmalate isomerase</fullName>
    </alternativeName>
</protein>
<dbReference type="InterPro" id="IPR001030">
    <property type="entry name" value="Acoase/IPM_deHydtase_lsu_aba"/>
</dbReference>
<feature type="domain" description="Aconitase/3-isopropylmalate dehydratase large subunit alpha/beta/alpha" evidence="14">
    <location>
        <begin position="8"/>
        <end position="458"/>
    </location>
</feature>
<evidence type="ECO:0000256" key="9">
    <source>
        <dbReference type="ARBA" id="ARBA00023014"/>
    </source>
</evidence>
<keyword evidence="7 12" id="KW-0479">Metal-binding</keyword>
<dbReference type="Proteomes" id="UP000218702">
    <property type="component" value="Chromosome"/>
</dbReference>
<dbReference type="KEGG" id="dcm:NIES806_37880"/>
<evidence type="ECO:0000256" key="3">
    <source>
        <dbReference type="ARBA" id="ARBA00004729"/>
    </source>
</evidence>
<dbReference type="NCBIfam" id="NF009116">
    <property type="entry name" value="PRK12466.1"/>
    <property type="match status" value="1"/>
</dbReference>
<gene>
    <name evidence="12" type="primary">leuC</name>
    <name evidence="15" type="ORF">NIES806_37880</name>
</gene>
<dbReference type="UniPathway" id="UPA00048">
    <property type="reaction ID" value="UER00071"/>
</dbReference>
<name>A0A1Z4V805_9CYAN</name>
<evidence type="ECO:0000256" key="12">
    <source>
        <dbReference type="HAMAP-Rule" id="MF_01026"/>
    </source>
</evidence>
<dbReference type="EC" id="4.2.1.33" evidence="12"/>
<organism evidence="15 16">
    <name type="scientific">Dolichospermum compactum NIES-806</name>
    <dbReference type="NCBI Taxonomy" id="1973481"/>
    <lineage>
        <taxon>Bacteria</taxon>
        <taxon>Bacillati</taxon>
        <taxon>Cyanobacteriota</taxon>
        <taxon>Cyanophyceae</taxon>
        <taxon>Nostocales</taxon>
        <taxon>Aphanizomenonaceae</taxon>
        <taxon>Dolichospermum</taxon>
        <taxon>Dolichospermum compactum</taxon>
    </lineage>
</organism>
<dbReference type="OrthoDB" id="9802769at2"/>
<evidence type="ECO:0000256" key="7">
    <source>
        <dbReference type="ARBA" id="ARBA00022723"/>
    </source>
</evidence>
<dbReference type="InterPro" id="IPR018136">
    <property type="entry name" value="Aconitase_4Fe-4S_BS"/>
</dbReference>
<dbReference type="GO" id="GO:0003861">
    <property type="term" value="F:3-isopropylmalate dehydratase activity"/>
    <property type="evidence" value="ECO:0007669"/>
    <property type="project" value="UniProtKB-UniRule"/>
</dbReference>
<keyword evidence="4 12" id="KW-0432">Leucine biosynthesis</keyword>
<dbReference type="Gene3D" id="3.30.499.10">
    <property type="entry name" value="Aconitase, domain 3"/>
    <property type="match status" value="2"/>
</dbReference>
<dbReference type="InterPro" id="IPR015931">
    <property type="entry name" value="Acnase/IPM_dHydase_lsu_aba_1/3"/>
</dbReference>
<keyword evidence="8 12" id="KW-0408">Iron</keyword>
<dbReference type="PROSITE" id="PS00450">
    <property type="entry name" value="ACONITASE_1"/>
    <property type="match status" value="1"/>
</dbReference>
<proteinExistence type="inferred from homology"/>
<dbReference type="GO" id="GO:0046872">
    <property type="term" value="F:metal ion binding"/>
    <property type="evidence" value="ECO:0007669"/>
    <property type="project" value="UniProtKB-KW"/>
</dbReference>
<dbReference type="Pfam" id="PF00330">
    <property type="entry name" value="Aconitase"/>
    <property type="match status" value="1"/>
</dbReference>
<dbReference type="PROSITE" id="PS01244">
    <property type="entry name" value="ACONITASE_2"/>
    <property type="match status" value="1"/>
</dbReference>
<dbReference type="CDD" id="cd01583">
    <property type="entry name" value="IPMI"/>
    <property type="match status" value="1"/>
</dbReference>
<dbReference type="NCBIfam" id="NF004016">
    <property type="entry name" value="PRK05478.1"/>
    <property type="match status" value="1"/>
</dbReference>
<evidence type="ECO:0000256" key="2">
    <source>
        <dbReference type="ARBA" id="ARBA00002695"/>
    </source>
</evidence>
<feature type="compositionally biased region" description="Polar residues" evidence="13">
    <location>
        <begin position="422"/>
        <end position="442"/>
    </location>
</feature>
<feature type="binding site" evidence="12">
    <location>
        <position position="347"/>
    </location>
    <ligand>
        <name>[4Fe-4S] cluster</name>
        <dbReference type="ChEBI" id="CHEBI:49883"/>
    </ligand>
</feature>
<keyword evidence="10 12" id="KW-0456">Lyase</keyword>
<dbReference type="RefSeq" id="WP_096669650.1">
    <property type="nucleotide sequence ID" value="NZ_AP018316.1"/>
</dbReference>
<keyword evidence="5 12" id="KW-0004">4Fe-4S</keyword>
<dbReference type="PANTHER" id="PTHR43822:SF9">
    <property type="entry name" value="3-ISOPROPYLMALATE DEHYDRATASE"/>
    <property type="match status" value="1"/>
</dbReference>
<dbReference type="InterPro" id="IPR050067">
    <property type="entry name" value="IPM_dehydratase_rel_enz"/>
</dbReference>
<keyword evidence="16" id="KW-1185">Reference proteome</keyword>
<keyword evidence="11 12" id="KW-0100">Branched-chain amino acid biosynthesis</keyword>
<feature type="region of interest" description="Disordered" evidence="13">
    <location>
        <begin position="422"/>
        <end position="443"/>
    </location>
</feature>
<sequence length="467" mass="50969">MSKGTLFDKVWDLHTVGTLPSGLTQLFIGLHLIHEVTSPQAFAMLKERDLKVLFPQRTIATVDHIVPTENQARPFVDSMAEEMIQALEKSCQENDITFYNIGSGNQGIVHVIAPELGLTQPGMTIACGDSHTSSHGAFGAIAFGIGTSQVRDVLASQTLSLSKLKVRKIEVNGQLKPGVYAKDVILHIIRRLGVKGGVGYAYEFAGTTFTQMNMEERMTVCNMAIEGGARCGYVNPDQITYDYLQNRDFAPQGADWEKAIAWWESLSSNADAEYDDIVVFNAEDIPPTVTWGITPGQGIGVDEKVPTAAELLEEDRFIAEEAYRYMDLYPGQPIQGTKIDVCFIGSCTNGRISDLREAAKIAQGRQVAKGIKAFVVPGSERVKREAEAEGLDKIFQAAGFEWREPGCSMCLAMNPDKLQGRQISASSSNRNFKGRQGSSSGRTLLMSPAMVATAAIKGEVSDVREML</sequence>